<keyword evidence="2" id="KW-0031">Aminopeptidase</keyword>
<dbReference type="Gene3D" id="2.40.30.40">
    <property type="entry name" value="Peptidase M42, domain 2"/>
    <property type="match status" value="1"/>
</dbReference>
<feature type="active site" description="Proton acceptor" evidence="7">
    <location>
        <position position="203"/>
    </location>
</feature>
<dbReference type="PANTHER" id="PTHR32481:SF5">
    <property type="entry name" value="ENDOGLUCANASE"/>
    <property type="match status" value="1"/>
</dbReference>
<proteinExistence type="inferred from homology"/>
<keyword evidence="10" id="KW-1185">Reference proteome</keyword>
<comment type="similarity">
    <text evidence="1 6">Belongs to the peptidase M42 family.</text>
</comment>
<comment type="caution">
    <text evidence="9">The sequence shown here is derived from an EMBL/GenBank/DDBJ whole genome shotgun (WGS) entry which is preliminary data.</text>
</comment>
<evidence type="ECO:0000313" key="9">
    <source>
        <dbReference type="EMBL" id="RCX16375.1"/>
    </source>
</evidence>
<evidence type="ECO:0000256" key="6">
    <source>
        <dbReference type="PIRNR" id="PIRNR001123"/>
    </source>
</evidence>
<dbReference type="InterPro" id="IPR023367">
    <property type="entry name" value="Peptidase_M42_dom2"/>
</dbReference>
<sequence>MTMEQQYLKELTELNGVSGDEDEVRRFISSKAGHLADESRVDSMGNLILYKKGRSGKYRIMLSAHMDEVGFIITGYGDCGTLKFKPVGGIDERILPGKRVFVGDKKIPGVIGSKPIHMQDKEERKANPRLKSMYIDIGADNREEAERFVTRGEYAAFCSDYAELGDDCVKAKALDDRVGCAILMDALKGDYEFDLYVCFTVQEEVGLRGSEIAAYSVEPDIALVIEGTTCSDVPGVEKHDYSTVMGGGAALTIMDRTAYAAPNLVDYIYKLAKGAGIDVQYKQTTTGGNDAGKIQRSRGGVSVASISVPCRYIHSPVSVMSKKDFQSCLSITRLVLRSLSDDVKLIGKLKDGGYIDVQSGK</sequence>
<gene>
    <name evidence="9" type="ORF">DFR58_111124</name>
</gene>
<comment type="cofactor">
    <cofactor evidence="8">
        <name>a divalent metal cation</name>
        <dbReference type="ChEBI" id="CHEBI:60240"/>
    </cofactor>
    <text evidence="8">Binds 2 divalent metal cations per subunit.</text>
</comment>
<evidence type="ECO:0000256" key="8">
    <source>
        <dbReference type="PIRSR" id="PIRSR001123-2"/>
    </source>
</evidence>
<evidence type="ECO:0000256" key="4">
    <source>
        <dbReference type="ARBA" id="ARBA00022723"/>
    </source>
</evidence>
<evidence type="ECO:0000256" key="1">
    <source>
        <dbReference type="ARBA" id="ARBA00006272"/>
    </source>
</evidence>
<dbReference type="AlphaFoldDB" id="A0A369B4Y0"/>
<dbReference type="InterPro" id="IPR051464">
    <property type="entry name" value="Peptidase_M42_aminopept"/>
</dbReference>
<keyword evidence="3" id="KW-0645">Protease</keyword>
<evidence type="ECO:0000256" key="7">
    <source>
        <dbReference type="PIRSR" id="PIRSR001123-1"/>
    </source>
</evidence>
<accession>A0A369B4Y0</accession>
<feature type="binding site" evidence="8">
    <location>
        <position position="175"/>
    </location>
    <ligand>
        <name>Zn(2+)</name>
        <dbReference type="ChEBI" id="CHEBI:29105"/>
        <label>2</label>
    </ligand>
</feature>
<reference evidence="9 10" key="1">
    <citation type="submission" date="2018-07" db="EMBL/GenBank/DDBJ databases">
        <title>Genomic Encyclopedia of Type Strains, Phase IV (KMG-IV): sequencing the most valuable type-strain genomes for metagenomic binning, comparative biology and taxonomic classification.</title>
        <authorList>
            <person name="Goeker M."/>
        </authorList>
    </citation>
    <scope>NUCLEOTIDE SEQUENCE [LARGE SCALE GENOMIC DNA]</scope>
    <source>
        <strain evidence="9 10">DSM 27016</strain>
    </source>
</reference>
<dbReference type="GO" id="GO:0006508">
    <property type="term" value="P:proteolysis"/>
    <property type="evidence" value="ECO:0007669"/>
    <property type="project" value="UniProtKB-KW"/>
</dbReference>
<evidence type="ECO:0000256" key="3">
    <source>
        <dbReference type="ARBA" id="ARBA00022670"/>
    </source>
</evidence>
<dbReference type="RefSeq" id="WP_242987563.1">
    <property type="nucleotide sequence ID" value="NZ_QPJT01000011.1"/>
</dbReference>
<dbReference type="Gene3D" id="3.40.630.10">
    <property type="entry name" value="Zn peptidases"/>
    <property type="match status" value="1"/>
</dbReference>
<dbReference type="PANTHER" id="PTHR32481">
    <property type="entry name" value="AMINOPEPTIDASE"/>
    <property type="match status" value="1"/>
</dbReference>
<dbReference type="EMBL" id="QPJT01000011">
    <property type="protein sequence ID" value="RCX16375.1"/>
    <property type="molecule type" value="Genomic_DNA"/>
</dbReference>
<feature type="binding site" evidence="8">
    <location>
        <position position="204"/>
    </location>
    <ligand>
        <name>Zn(2+)</name>
        <dbReference type="ChEBI" id="CHEBI:29105"/>
        <label>2</label>
    </ligand>
</feature>
<dbReference type="Pfam" id="PF05343">
    <property type="entry name" value="Peptidase_M42"/>
    <property type="match status" value="1"/>
</dbReference>
<dbReference type="GO" id="GO:0004177">
    <property type="term" value="F:aminopeptidase activity"/>
    <property type="evidence" value="ECO:0007669"/>
    <property type="project" value="UniProtKB-UniRule"/>
</dbReference>
<dbReference type="SUPFAM" id="SSF101821">
    <property type="entry name" value="Aminopeptidase/glucanase lid domain"/>
    <property type="match status" value="1"/>
</dbReference>
<dbReference type="SUPFAM" id="SSF53187">
    <property type="entry name" value="Zn-dependent exopeptidases"/>
    <property type="match status" value="1"/>
</dbReference>
<feature type="binding site" evidence="8">
    <location>
        <position position="314"/>
    </location>
    <ligand>
        <name>Zn(2+)</name>
        <dbReference type="ChEBI" id="CHEBI:29105"/>
        <label>2</label>
    </ligand>
</feature>
<protein>
    <submittedName>
        <fullName evidence="9">Endoglucanase</fullName>
    </submittedName>
</protein>
<dbReference type="Proteomes" id="UP000253034">
    <property type="component" value="Unassembled WGS sequence"/>
</dbReference>
<evidence type="ECO:0000256" key="2">
    <source>
        <dbReference type="ARBA" id="ARBA00022438"/>
    </source>
</evidence>
<dbReference type="CDD" id="cd05656">
    <property type="entry name" value="M42_Frv"/>
    <property type="match status" value="1"/>
</dbReference>
<keyword evidence="5" id="KW-0378">Hydrolase</keyword>
<organism evidence="9 10">
    <name type="scientific">Anaerobacterium chartisolvens</name>
    <dbReference type="NCBI Taxonomy" id="1297424"/>
    <lineage>
        <taxon>Bacteria</taxon>
        <taxon>Bacillati</taxon>
        <taxon>Bacillota</taxon>
        <taxon>Clostridia</taxon>
        <taxon>Eubacteriales</taxon>
        <taxon>Oscillospiraceae</taxon>
        <taxon>Anaerobacterium</taxon>
    </lineage>
</organism>
<dbReference type="GO" id="GO:0046872">
    <property type="term" value="F:metal ion binding"/>
    <property type="evidence" value="ECO:0007669"/>
    <property type="project" value="UniProtKB-UniRule"/>
</dbReference>
<feature type="binding site" evidence="8">
    <location>
        <position position="65"/>
    </location>
    <ligand>
        <name>Zn(2+)</name>
        <dbReference type="ChEBI" id="CHEBI:29105"/>
        <label>1</label>
    </ligand>
</feature>
<evidence type="ECO:0000256" key="5">
    <source>
        <dbReference type="ARBA" id="ARBA00022801"/>
    </source>
</evidence>
<keyword evidence="4 8" id="KW-0479">Metal-binding</keyword>
<feature type="binding site" evidence="8">
    <location>
        <position position="226"/>
    </location>
    <ligand>
        <name>Zn(2+)</name>
        <dbReference type="ChEBI" id="CHEBI:29105"/>
        <label>1</label>
    </ligand>
</feature>
<name>A0A369B4Y0_9FIRM</name>
<dbReference type="PIRSF" id="PIRSF001123">
    <property type="entry name" value="PepA_GA"/>
    <property type="match status" value="1"/>
</dbReference>
<evidence type="ECO:0000313" key="10">
    <source>
        <dbReference type="Proteomes" id="UP000253034"/>
    </source>
</evidence>
<feature type="binding site" evidence="8">
    <location>
        <position position="175"/>
    </location>
    <ligand>
        <name>Zn(2+)</name>
        <dbReference type="ChEBI" id="CHEBI:29105"/>
        <label>1</label>
    </ligand>
</feature>
<dbReference type="InterPro" id="IPR008007">
    <property type="entry name" value="Peptidase_M42"/>
</dbReference>